<dbReference type="GO" id="GO:0006605">
    <property type="term" value="P:protein targeting"/>
    <property type="evidence" value="ECO:0007669"/>
    <property type="project" value="UniProtKB-UniRule"/>
</dbReference>
<keyword evidence="6 9" id="KW-1133">Transmembrane helix</keyword>
<dbReference type="EMBL" id="JACCBG010000001">
    <property type="protein sequence ID" value="NYD42100.1"/>
    <property type="molecule type" value="Genomic_DNA"/>
</dbReference>
<evidence type="ECO:0000256" key="1">
    <source>
        <dbReference type="ARBA" id="ARBA00004651"/>
    </source>
</evidence>
<feature type="transmembrane region" description="Helical" evidence="9">
    <location>
        <begin position="150"/>
        <end position="168"/>
    </location>
</feature>
<feature type="transmembrane region" description="Helical" evidence="9">
    <location>
        <begin position="25"/>
        <end position="44"/>
    </location>
</feature>
<keyword evidence="5 9" id="KW-0653">Protein transport</keyword>
<dbReference type="NCBIfam" id="TIGR00966">
    <property type="entry name" value="transloc_SecF"/>
    <property type="match status" value="1"/>
</dbReference>
<comment type="similarity">
    <text evidence="9">Belongs to the SecD/SecF family. SecF subfamily.</text>
</comment>
<dbReference type="InterPro" id="IPR022645">
    <property type="entry name" value="SecD/SecF_bac"/>
</dbReference>
<protein>
    <recommendedName>
        <fullName evidence="9">Protein-export membrane protein SecF</fullName>
    </recommendedName>
</protein>
<dbReference type="InterPro" id="IPR055344">
    <property type="entry name" value="SecD_SecF_C_bact"/>
</dbReference>
<keyword evidence="7 9" id="KW-0811">Translocation</keyword>
<proteinExistence type="inferred from homology"/>
<dbReference type="GO" id="GO:0005886">
    <property type="term" value="C:plasma membrane"/>
    <property type="evidence" value="ECO:0007669"/>
    <property type="project" value="UniProtKB-SubCell"/>
</dbReference>
<organism evidence="12 13">
    <name type="scientific">Nocardioides panaciterrulae</name>
    <dbReference type="NCBI Taxonomy" id="661492"/>
    <lineage>
        <taxon>Bacteria</taxon>
        <taxon>Bacillati</taxon>
        <taxon>Actinomycetota</taxon>
        <taxon>Actinomycetes</taxon>
        <taxon>Propionibacteriales</taxon>
        <taxon>Nocardioidaceae</taxon>
        <taxon>Nocardioides</taxon>
    </lineage>
</organism>
<dbReference type="InterPro" id="IPR048634">
    <property type="entry name" value="SecD_SecF_C"/>
</dbReference>
<feature type="domain" description="Protein export membrane protein SecD/SecF C-terminal" evidence="11">
    <location>
        <begin position="119"/>
        <end position="311"/>
    </location>
</feature>
<name>A0A7Y9JAQ0_9ACTN</name>
<dbReference type="GO" id="GO:0065002">
    <property type="term" value="P:intracellular protein transmembrane transport"/>
    <property type="evidence" value="ECO:0007669"/>
    <property type="project" value="UniProtKB-UniRule"/>
</dbReference>
<sequence length="415" mass="43854">MGKFSRIGNDLYTGRKSIDFVGRKWLWYALSGLIVILAVGGLWAKGLNMGIEFTGGAQYQVSLSSSQVNQAEADNLRNAVAASGVDAAASPVVTTSGPNSIIVQTEPVNDAESAKIVDAIVKETGVDPEKAISQDEIGASWGKEVAKRSIIGLGVFLVLVVLFIWAYFREWKMSVAGIVALAHDVLITVGVYALSGFEVTPATVTGVLTILGFSLYDTVVVFDKVRENTKGLRERRTTYAAEANLAVNQTLVRSINTSIVALIPVGAILYVGAVQLGSGSLKDLALALFVGMAAGAYSSIFIATPLLVQLKSGEDSVKLAEKRAKARERHQADRYASVPAFTEDLPAGSERREAADPYDEDAEEAPVAGAPATPRAPEASGRGRVAPPARGPVRPSGAAGRAQPSRQSRSKRGKK</sequence>
<dbReference type="InterPro" id="IPR022646">
    <property type="entry name" value="SecD/SecF_CS"/>
</dbReference>
<evidence type="ECO:0000256" key="6">
    <source>
        <dbReference type="ARBA" id="ARBA00022989"/>
    </source>
</evidence>
<feature type="compositionally biased region" description="Low complexity" evidence="10">
    <location>
        <begin position="379"/>
        <end position="402"/>
    </location>
</feature>
<keyword evidence="2 9" id="KW-0813">Transport</keyword>
<dbReference type="HAMAP" id="MF_01464_B">
    <property type="entry name" value="SecF_B"/>
    <property type="match status" value="1"/>
</dbReference>
<feature type="transmembrane region" description="Helical" evidence="9">
    <location>
        <begin position="201"/>
        <end position="222"/>
    </location>
</feature>
<reference evidence="12 13" key="1">
    <citation type="submission" date="2020-07" db="EMBL/GenBank/DDBJ databases">
        <title>Sequencing the genomes of 1000 actinobacteria strains.</title>
        <authorList>
            <person name="Klenk H.-P."/>
        </authorList>
    </citation>
    <scope>NUCLEOTIDE SEQUENCE [LARGE SCALE GENOMIC DNA]</scope>
    <source>
        <strain evidence="12 13">DSM 21350</strain>
    </source>
</reference>
<dbReference type="AlphaFoldDB" id="A0A7Y9JAQ0"/>
<feature type="compositionally biased region" description="Basic and acidic residues" evidence="10">
    <location>
        <begin position="324"/>
        <end position="333"/>
    </location>
</feature>
<dbReference type="InterPro" id="IPR005665">
    <property type="entry name" value="SecF_bac"/>
</dbReference>
<dbReference type="SUPFAM" id="SSF82866">
    <property type="entry name" value="Multidrug efflux transporter AcrB transmembrane domain"/>
    <property type="match status" value="1"/>
</dbReference>
<dbReference type="Gene3D" id="1.20.1640.10">
    <property type="entry name" value="Multidrug efflux transporter AcrB transmembrane domain"/>
    <property type="match status" value="1"/>
</dbReference>
<comment type="subunit">
    <text evidence="9">Forms a complex with SecD. Part of the essential Sec protein translocation apparatus which comprises SecA, SecYEG and auxiliary proteins SecDF. Other proteins may also be involved.</text>
</comment>
<dbReference type="InterPro" id="IPR022813">
    <property type="entry name" value="SecD/SecF_arch_bac"/>
</dbReference>
<comment type="function">
    <text evidence="9">Part of the Sec protein translocase complex. Interacts with the SecYEG preprotein conducting channel. SecDF uses the proton motive force (PMF) to complete protein translocation after the ATP-dependent function of SecA.</text>
</comment>
<feature type="transmembrane region" description="Helical" evidence="9">
    <location>
        <begin position="284"/>
        <end position="308"/>
    </location>
</feature>
<evidence type="ECO:0000313" key="12">
    <source>
        <dbReference type="EMBL" id="NYD42100.1"/>
    </source>
</evidence>
<gene>
    <name evidence="9" type="primary">secF</name>
    <name evidence="12" type="ORF">BJZ21_002183</name>
</gene>
<evidence type="ECO:0000256" key="10">
    <source>
        <dbReference type="SAM" id="MobiDB-lite"/>
    </source>
</evidence>
<dbReference type="Pfam" id="PF02355">
    <property type="entry name" value="SecD_SecF_C"/>
    <property type="match status" value="1"/>
</dbReference>
<evidence type="ECO:0000256" key="2">
    <source>
        <dbReference type="ARBA" id="ARBA00022448"/>
    </source>
</evidence>
<dbReference type="Pfam" id="PF07549">
    <property type="entry name" value="Sec_GG"/>
    <property type="match status" value="1"/>
</dbReference>
<comment type="caution">
    <text evidence="12">The sequence shown here is derived from an EMBL/GenBank/DDBJ whole genome shotgun (WGS) entry which is preliminary data.</text>
</comment>
<evidence type="ECO:0000256" key="4">
    <source>
        <dbReference type="ARBA" id="ARBA00022692"/>
    </source>
</evidence>
<evidence type="ECO:0000256" key="9">
    <source>
        <dbReference type="HAMAP-Rule" id="MF_01464"/>
    </source>
</evidence>
<dbReference type="RefSeq" id="WP_179663772.1">
    <property type="nucleotide sequence ID" value="NZ_JACCBG010000001.1"/>
</dbReference>
<feature type="transmembrane region" description="Helical" evidence="9">
    <location>
        <begin position="259"/>
        <end position="278"/>
    </location>
</feature>
<dbReference type="GO" id="GO:0043952">
    <property type="term" value="P:protein transport by the Sec complex"/>
    <property type="evidence" value="ECO:0007669"/>
    <property type="project" value="UniProtKB-UniRule"/>
</dbReference>
<keyword evidence="3 9" id="KW-1003">Cell membrane</keyword>
<dbReference type="PRINTS" id="PR01755">
    <property type="entry name" value="SECFTRNLCASE"/>
</dbReference>
<dbReference type="PANTHER" id="PTHR30081:SF8">
    <property type="entry name" value="PROTEIN TRANSLOCASE SUBUNIT SECF"/>
    <property type="match status" value="1"/>
</dbReference>
<dbReference type="Proteomes" id="UP000535511">
    <property type="component" value="Unassembled WGS sequence"/>
</dbReference>
<keyword evidence="13" id="KW-1185">Reference proteome</keyword>
<accession>A0A7Y9JAQ0</accession>
<keyword evidence="4 9" id="KW-0812">Transmembrane</keyword>
<evidence type="ECO:0000259" key="11">
    <source>
        <dbReference type="Pfam" id="PF02355"/>
    </source>
</evidence>
<keyword evidence="8 9" id="KW-0472">Membrane</keyword>
<dbReference type="NCBIfam" id="TIGR00916">
    <property type="entry name" value="2A0604s01"/>
    <property type="match status" value="1"/>
</dbReference>
<evidence type="ECO:0000256" key="7">
    <source>
        <dbReference type="ARBA" id="ARBA00023010"/>
    </source>
</evidence>
<evidence type="ECO:0000313" key="13">
    <source>
        <dbReference type="Proteomes" id="UP000535511"/>
    </source>
</evidence>
<comment type="subcellular location">
    <subcellularLocation>
        <location evidence="1 9">Cell membrane</location>
        <topology evidence="1 9">Multi-pass membrane protein</topology>
    </subcellularLocation>
</comment>
<dbReference type="PANTHER" id="PTHR30081">
    <property type="entry name" value="PROTEIN-EXPORT MEMBRANE PROTEIN SEC"/>
    <property type="match status" value="1"/>
</dbReference>
<dbReference type="GO" id="GO:0015450">
    <property type="term" value="F:protein-transporting ATPase activity"/>
    <property type="evidence" value="ECO:0007669"/>
    <property type="project" value="InterPro"/>
</dbReference>
<feature type="region of interest" description="Disordered" evidence="10">
    <location>
        <begin position="324"/>
        <end position="415"/>
    </location>
</feature>
<feature type="transmembrane region" description="Helical" evidence="9">
    <location>
        <begin position="175"/>
        <end position="195"/>
    </location>
</feature>
<evidence type="ECO:0000256" key="3">
    <source>
        <dbReference type="ARBA" id="ARBA00022475"/>
    </source>
</evidence>
<evidence type="ECO:0000256" key="5">
    <source>
        <dbReference type="ARBA" id="ARBA00022927"/>
    </source>
</evidence>
<evidence type="ECO:0000256" key="8">
    <source>
        <dbReference type="ARBA" id="ARBA00023136"/>
    </source>
</evidence>